<accession>A0ABQ1VSZ5</accession>
<proteinExistence type="predicted"/>
<keyword evidence="2" id="KW-1185">Reference proteome</keyword>
<organism evidence="1 2">
    <name type="scientific">Paenibacillus aceti</name>
    <dbReference type="NCBI Taxonomy" id="1820010"/>
    <lineage>
        <taxon>Bacteria</taxon>
        <taxon>Bacillati</taxon>
        <taxon>Bacillota</taxon>
        <taxon>Bacilli</taxon>
        <taxon>Bacillales</taxon>
        <taxon>Paenibacillaceae</taxon>
        <taxon>Paenibacillus</taxon>
    </lineage>
</organism>
<reference evidence="2" key="1">
    <citation type="journal article" date="2019" name="Int. J. Syst. Evol. Microbiol.">
        <title>The Global Catalogue of Microorganisms (GCM) 10K type strain sequencing project: providing services to taxonomists for standard genome sequencing and annotation.</title>
        <authorList>
            <consortium name="The Broad Institute Genomics Platform"/>
            <consortium name="The Broad Institute Genome Sequencing Center for Infectious Disease"/>
            <person name="Wu L."/>
            <person name="Ma J."/>
        </authorList>
    </citation>
    <scope>NUCLEOTIDE SEQUENCE [LARGE SCALE GENOMIC DNA]</scope>
    <source>
        <strain evidence="2">CGMCC 1.15420</strain>
    </source>
</reference>
<evidence type="ECO:0000313" key="2">
    <source>
        <dbReference type="Proteomes" id="UP000608420"/>
    </source>
</evidence>
<comment type="caution">
    <text evidence="1">The sequence shown here is derived from an EMBL/GenBank/DDBJ whole genome shotgun (WGS) entry which is preliminary data.</text>
</comment>
<evidence type="ECO:0000313" key="1">
    <source>
        <dbReference type="EMBL" id="GGF92678.1"/>
    </source>
</evidence>
<name>A0ABQ1VSZ5_9BACL</name>
<gene>
    <name evidence="1" type="ORF">GCM10010913_12770</name>
</gene>
<dbReference type="Proteomes" id="UP000608420">
    <property type="component" value="Unassembled WGS sequence"/>
</dbReference>
<dbReference type="EMBL" id="BMIW01000006">
    <property type="protein sequence ID" value="GGF92678.1"/>
    <property type="molecule type" value="Genomic_DNA"/>
</dbReference>
<protein>
    <submittedName>
        <fullName evidence="1">Uncharacterized protein</fullName>
    </submittedName>
</protein>
<sequence length="98" mass="11401">MNTLENTLQQLTDERSNHISTYLKSHHDQFKTLSHKCTDYFNILKTTLPEDAHDLLFQYEDLVNYLHSISQDFIYKQGLKDGAQLLKLLSCKQSGDLP</sequence>